<feature type="transmembrane region" description="Helical" evidence="1">
    <location>
        <begin position="172"/>
        <end position="192"/>
    </location>
</feature>
<proteinExistence type="predicted"/>
<feature type="transmembrane region" description="Helical" evidence="1">
    <location>
        <begin position="54"/>
        <end position="78"/>
    </location>
</feature>
<evidence type="ECO:0000313" key="3">
    <source>
        <dbReference type="Proteomes" id="UP001207408"/>
    </source>
</evidence>
<evidence type="ECO:0000313" key="2">
    <source>
        <dbReference type="EMBL" id="MCW3806479.1"/>
    </source>
</evidence>
<protein>
    <recommendedName>
        <fullName evidence="4">Yip1 domain-containing protein</fullName>
    </recommendedName>
</protein>
<keyword evidence="1" id="KW-0472">Membrane</keyword>
<comment type="caution">
    <text evidence="2">The sequence shown here is derived from an EMBL/GenBank/DDBJ whole genome shotgun (WGS) entry which is preliminary data.</text>
</comment>
<dbReference type="RefSeq" id="WP_301199954.1">
    <property type="nucleotide sequence ID" value="NZ_JAPDPI010000025.1"/>
</dbReference>
<feature type="transmembrane region" description="Helical" evidence="1">
    <location>
        <begin position="139"/>
        <end position="160"/>
    </location>
</feature>
<evidence type="ECO:0008006" key="4">
    <source>
        <dbReference type="Google" id="ProtNLM"/>
    </source>
</evidence>
<dbReference type="AlphaFoldDB" id="A0AAE3MET5"/>
<gene>
    <name evidence="2" type="ORF">OM074_12660</name>
</gene>
<keyword evidence="1" id="KW-1133">Transmembrane helix</keyword>
<keyword evidence="3" id="KW-1185">Reference proteome</keyword>
<feature type="transmembrane region" description="Helical" evidence="1">
    <location>
        <begin position="9"/>
        <end position="34"/>
    </location>
</feature>
<accession>A0AAE3MET5</accession>
<evidence type="ECO:0000256" key="1">
    <source>
        <dbReference type="SAM" id="Phobius"/>
    </source>
</evidence>
<organism evidence="2 3">
    <name type="scientific">Plebeiibacterium marinum</name>
    <dbReference type="NCBI Taxonomy" id="2992111"/>
    <lineage>
        <taxon>Bacteria</taxon>
        <taxon>Pseudomonadati</taxon>
        <taxon>Bacteroidota</taxon>
        <taxon>Bacteroidia</taxon>
        <taxon>Marinilabiliales</taxon>
        <taxon>Marinilabiliaceae</taxon>
        <taxon>Plebeiibacterium</taxon>
    </lineage>
</organism>
<dbReference type="EMBL" id="JAPDPI010000025">
    <property type="protein sequence ID" value="MCW3806479.1"/>
    <property type="molecule type" value="Genomic_DNA"/>
</dbReference>
<keyword evidence="1" id="KW-0812">Transmembrane</keyword>
<dbReference type="Proteomes" id="UP001207408">
    <property type="component" value="Unassembled WGS sequence"/>
</dbReference>
<name>A0AAE3MET5_9BACT</name>
<reference evidence="2" key="1">
    <citation type="submission" date="2022-10" db="EMBL/GenBank/DDBJ databases">
        <authorList>
            <person name="Yu W.X."/>
        </authorList>
    </citation>
    <scope>NUCLEOTIDE SEQUENCE</scope>
    <source>
        <strain evidence="2">D04</strain>
    </source>
</reference>
<sequence>MIKKLINPFYYIAGLKSLALGLAIIILSSTIGYFSHTHFPSIISIKTSPDMPLWYFIIQNLINWLTISTFMYIAAILFSKSKVRIIDIYGTQALARYPYFPAAFIGFSEALELFGKYILWTTLKMGEPVEISNIEIMVAVTLIVFSLLLTIWLIALMFNAFKISANIKGSKLSIIFIIVLVISVIITEYLNYQFTLKLY</sequence>
<feature type="transmembrane region" description="Helical" evidence="1">
    <location>
        <begin position="99"/>
        <end position="119"/>
    </location>
</feature>